<evidence type="ECO:0000256" key="7">
    <source>
        <dbReference type="ARBA" id="ARBA00023601"/>
    </source>
</evidence>
<dbReference type="Pfam" id="PF04055">
    <property type="entry name" value="Radical_SAM"/>
    <property type="match status" value="1"/>
</dbReference>
<evidence type="ECO:0000256" key="6">
    <source>
        <dbReference type="ARBA" id="ARBA00023014"/>
    </source>
</evidence>
<evidence type="ECO:0000259" key="8">
    <source>
        <dbReference type="PROSITE" id="PS51918"/>
    </source>
</evidence>
<dbReference type="Pfam" id="PF13186">
    <property type="entry name" value="SPASM"/>
    <property type="match status" value="1"/>
</dbReference>
<dbReference type="SFLD" id="SFLDG01072">
    <property type="entry name" value="dehydrogenase_like"/>
    <property type="match status" value="1"/>
</dbReference>
<dbReference type="InterPro" id="IPR023867">
    <property type="entry name" value="Sulphatase_maturase_rSAM"/>
</dbReference>
<dbReference type="InterPro" id="IPR007197">
    <property type="entry name" value="rSAM"/>
</dbReference>
<dbReference type="NCBIfam" id="TIGR04085">
    <property type="entry name" value="rSAM_more_4Fe4S"/>
    <property type="match status" value="1"/>
</dbReference>
<dbReference type="OrthoDB" id="9808591at2"/>
<dbReference type="InterPro" id="IPR047207">
    <property type="entry name" value="SPASM_anSME"/>
</dbReference>
<keyword evidence="6" id="KW-0411">Iron-sulfur</keyword>
<protein>
    <submittedName>
        <fullName evidence="9">Anaerobic sulfatase maturase</fullName>
    </submittedName>
</protein>
<evidence type="ECO:0000256" key="1">
    <source>
        <dbReference type="ARBA" id="ARBA00001966"/>
    </source>
</evidence>
<dbReference type="InterPro" id="IPR013785">
    <property type="entry name" value="Aldolase_TIM"/>
</dbReference>
<dbReference type="AlphaFoldDB" id="A0A3P3QXI8"/>
<dbReference type="SUPFAM" id="SSF102114">
    <property type="entry name" value="Radical SAM enzymes"/>
    <property type="match status" value="1"/>
</dbReference>
<dbReference type="CDD" id="cd21120">
    <property type="entry name" value="SPASM_anSME"/>
    <property type="match status" value="1"/>
</dbReference>
<evidence type="ECO:0000256" key="3">
    <source>
        <dbReference type="ARBA" id="ARBA00022691"/>
    </source>
</evidence>
<feature type="domain" description="Radical SAM core" evidence="8">
    <location>
        <begin position="1"/>
        <end position="227"/>
    </location>
</feature>
<dbReference type="InterPro" id="IPR023885">
    <property type="entry name" value="4Fe4S-binding_SPASM_dom"/>
</dbReference>
<evidence type="ECO:0000256" key="4">
    <source>
        <dbReference type="ARBA" id="ARBA00022723"/>
    </source>
</evidence>
<reference evidence="9 10" key="1">
    <citation type="submission" date="2018-11" db="EMBL/GenBank/DDBJ databases">
        <title>Genome sequencing of Lachnoanaerobaculum sp. KCOM 2030 (= ChDC B114).</title>
        <authorList>
            <person name="Kook J.-K."/>
            <person name="Park S.-N."/>
            <person name="Lim Y.K."/>
        </authorList>
    </citation>
    <scope>NUCLEOTIDE SEQUENCE [LARGE SCALE GENOMIC DNA]</scope>
    <source>
        <strain evidence="9 10">KCOM 2030</strain>
    </source>
</reference>
<keyword evidence="3" id="KW-0949">S-adenosyl-L-methionine</keyword>
<keyword evidence="10" id="KW-1185">Reference proteome</keyword>
<dbReference type="SFLD" id="SFLDS00029">
    <property type="entry name" value="Radical_SAM"/>
    <property type="match status" value="1"/>
</dbReference>
<comment type="similarity">
    <text evidence="7">Belongs to the radical SAM superfamily. Anaerobic sulfatase-maturating enzyme family.</text>
</comment>
<evidence type="ECO:0000256" key="2">
    <source>
        <dbReference type="ARBA" id="ARBA00022485"/>
    </source>
</evidence>
<dbReference type="InterPro" id="IPR058240">
    <property type="entry name" value="rSAM_sf"/>
</dbReference>
<evidence type="ECO:0000313" key="9">
    <source>
        <dbReference type="EMBL" id="RRJ25279.1"/>
    </source>
</evidence>
<dbReference type="PROSITE" id="PS51918">
    <property type="entry name" value="RADICAL_SAM"/>
    <property type="match status" value="1"/>
</dbReference>
<dbReference type="SFLD" id="SFLDG01067">
    <property type="entry name" value="SPASM/twitch_domain_containing"/>
    <property type="match status" value="1"/>
</dbReference>
<dbReference type="GO" id="GO:0051539">
    <property type="term" value="F:4 iron, 4 sulfur cluster binding"/>
    <property type="evidence" value="ECO:0007669"/>
    <property type="project" value="UniProtKB-KW"/>
</dbReference>
<dbReference type="PANTHER" id="PTHR43273:SF3">
    <property type="entry name" value="ANAEROBIC SULFATASE-MATURATING ENZYME HOMOLOG ASLB-RELATED"/>
    <property type="match status" value="1"/>
</dbReference>
<comment type="cofactor">
    <cofactor evidence="1">
        <name>[4Fe-4S] cluster</name>
        <dbReference type="ChEBI" id="CHEBI:49883"/>
    </cofactor>
</comment>
<dbReference type="NCBIfam" id="TIGR03942">
    <property type="entry name" value="sulfatase_rSAM"/>
    <property type="match status" value="1"/>
</dbReference>
<organism evidence="9 10">
    <name type="scientific">Lachnoanaerobaculum gingivalis</name>
    <dbReference type="NCBI Taxonomy" id="2490855"/>
    <lineage>
        <taxon>Bacteria</taxon>
        <taxon>Bacillati</taxon>
        <taxon>Bacillota</taxon>
        <taxon>Clostridia</taxon>
        <taxon>Lachnospirales</taxon>
        <taxon>Lachnospiraceae</taxon>
        <taxon>Lachnoanaerobaculum</taxon>
    </lineage>
</organism>
<dbReference type="PANTHER" id="PTHR43273">
    <property type="entry name" value="ANAEROBIC SULFATASE-MATURATING ENZYME HOMOLOG ASLB-RELATED"/>
    <property type="match status" value="1"/>
</dbReference>
<dbReference type="Gene3D" id="3.20.20.70">
    <property type="entry name" value="Aldolase class I"/>
    <property type="match status" value="1"/>
</dbReference>
<accession>A0A3P3QXI8</accession>
<dbReference type="SFLD" id="SFLDF00289">
    <property type="entry name" value="anaerobic_Cys-type_sulfatase-m"/>
    <property type="match status" value="1"/>
</dbReference>
<dbReference type="SFLD" id="SFLDG01386">
    <property type="entry name" value="main_SPASM_domain-containing"/>
    <property type="match status" value="1"/>
</dbReference>
<dbReference type="GO" id="GO:0046872">
    <property type="term" value="F:metal ion binding"/>
    <property type="evidence" value="ECO:0007669"/>
    <property type="project" value="UniProtKB-KW"/>
</dbReference>
<dbReference type="RefSeq" id="WP_128674580.1">
    <property type="nucleotide sequence ID" value="NZ_RRCO01000004.1"/>
</dbReference>
<dbReference type="EMBL" id="RRCO01000004">
    <property type="protein sequence ID" value="RRJ25279.1"/>
    <property type="molecule type" value="Genomic_DNA"/>
</dbReference>
<proteinExistence type="inferred from homology"/>
<name>A0A3P3QXI8_9FIRM</name>
<sequence>MPPITVLIKPASNLCNMSCEYCFYCDEASKRLQNSYGFMSEQTLKNTIRKTMLRAEGSIHYAFQGGEPTLCGIDFFEKALAYQKQYNKNNIEVTNALQTNGFALTDEWCSFFKENNFLIGLSVDGTREIHDSYRHTKSGDDTFDRIINSAKLLDKHKVDYNILTVVTSKVAKNISDIYRFYNKQGWKYQQYIACLDPINEVRGAKPYSLTPKVYGKFLIELFDLWYKDYINGKDPYNRQFINYINLAGGYMAESCEQRGVCGIQTVVEADGSVYPCDFYAMDEYRLGNFNENNLSEIDKKRSEICFIERSFKLDSECRECKYYRVCRGGCQRNRDLDPDTGLYSNYFCEAYKIFFDACYDKIIDIAESLRQK</sequence>
<dbReference type="Proteomes" id="UP000272490">
    <property type="component" value="Unassembled WGS sequence"/>
</dbReference>
<dbReference type="SFLD" id="SFLDG01384">
    <property type="entry name" value="thioether_bond_formation_requi"/>
    <property type="match status" value="1"/>
</dbReference>
<dbReference type="InterPro" id="IPR034485">
    <property type="entry name" value="Anaerobic_Cys-type_sulfatase-m"/>
</dbReference>
<evidence type="ECO:0000313" key="10">
    <source>
        <dbReference type="Proteomes" id="UP000272490"/>
    </source>
</evidence>
<gene>
    <name evidence="9" type="ORF">EHV10_10315</name>
</gene>
<comment type="caution">
    <text evidence="9">The sequence shown here is derived from an EMBL/GenBank/DDBJ whole genome shotgun (WGS) entry which is preliminary data.</text>
</comment>
<keyword evidence="2" id="KW-0004">4Fe-4S</keyword>
<keyword evidence="5" id="KW-0408">Iron</keyword>
<evidence type="ECO:0000256" key="5">
    <source>
        <dbReference type="ARBA" id="ARBA00023004"/>
    </source>
</evidence>
<keyword evidence="4" id="KW-0479">Metal-binding</keyword>
<dbReference type="GO" id="GO:0016491">
    <property type="term" value="F:oxidoreductase activity"/>
    <property type="evidence" value="ECO:0007669"/>
    <property type="project" value="InterPro"/>
</dbReference>
<dbReference type="CDD" id="cd01335">
    <property type="entry name" value="Radical_SAM"/>
    <property type="match status" value="1"/>
</dbReference>